<dbReference type="SUPFAM" id="SSF52047">
    <property type="entry name" value="RNI-like"/>
    <property type="match status" value="1"/>
</dbReference>
<dbReference type="PANTHER" id="PTHR38926">
    <property type="entry name" value="F-BOX DOMAIN CONTAINING PROTEIN, EXPRESSED"/>
    <property type="match status" value="1"/>
</dbReference>
<accession>A0A0W0EXK3</accession>
<evidence type="ECO:0000256" key="2">
    <source>
        <dbReference type="SAM" id="MobiDB-lite"/>
    </source>
</evidence>
<dbReference type="AlphaFoldDB" id="A0A0W0EXK3"/>
<evidence type="ECO:0000313" key="4">
    <source>
        <dbReference type="Proteomes" id="UP000054988"/>
    </source>
</evidence>
<evidence type="ECO:0000313" key="3">
    <source>
        <dbReference type="EMBL" id="KTB28814.1"/>
    </source>
</evidence>
<feature type="coiled-coil region" evidence="1">
    <location>
        <begin position="8"/>
        <end position="35"/>
    </location>
</feature>
<dbReference type="eggNOG" id="ENOG502T024">
    <property type="taxonomic scope" value="Eukaryota"/>
</dbReference>
<dbReference type="EMBL" id="LATX01002463">
    <property type="protein sequence ID" value="KTB28814.1"/>
    <property type="molecule type" value="Genomic_DNA"/>
</dbReference>
<feature type="region of interest" description="Disordered" evidence="2">
    <location>
        <begin position="480"/>
        <end position="499"/>
    </location>
</feature>
<comment type="caution">
    <text evidence="3">The sequence shown here is derived from an EMBL/GenBank/DDBJ whole genome shotgun (WGS) entry which is preliminary data.</text>
</comment>
<dbReference type="Proteomes" id="UP000054988">
    <property type="component" value="Unassembled WGS sequence"/>
</dbReference>
<name>A0A0W0EXK3_MONRR</name>
<dbReference type="PANTHER" id="PTHR38926:SF5">
    <property type="entry name" value="F-BOX AND LEUCINE-RICH REPEAT PROTEIN 6"/>
    <property type="match status" value="1"/>
</dbReference>
<gene>
    <name evidence="3" type="ORF">WG66_18659</name>
</gene>
<organism evidence="3 4">
    <name type="scientific">Moniliophthora roreri</name>
    <name type="common">Frosty pod rot fungus</name>
    <name type="synonym">Monilia roreri</name>
    <dbReference type="NCBI Taxonomy" id="221103"/>
    <lineage>
        <taxon>Eukaryota</taxon>
        <taxon>Fungi</taxon>
        <taxon>Dikarya</taxon>
        <taxon>Basidiomycota</taxon>
        <taxon>Agaricomycotina</taxon>
        <taxon>Agaricomycetes</taxon>
        <taxon>Agaricomycetidae</taxon>
        <taxon>Agaricales</taxon>
        <taxon>Marasmiineae</taxon>
        <taxon>Marasmiaceae</taxon>
        <taxon>Moniliophthora</taxon>
    </lineage>
</organism>
<keyword evidence="1" id="KW-0175">Coiled coil</keyword>
<dbReference type="Gene3D" id="3.80.10.10">
    <property type="entry name" value="Ribonuclease Inhibitor"/>
    <property type="match status" value="1"/>
</dbReference>
<proteinExistence type="predicted"/>
<evidence type="ECO:0000256" key="1">
    <source>
        <dbReference type="SAM" id="Coils"/>
    </source>
</evidence>
<dbReference type="InterPro" id="IPR032675">
    <property type="entry name" value="LRR_dom_sf"/>
</dbReference>
<protein>
    <submittedName>
        <fullName evidence="3">Uncharacterized protein</fullName>
    </submittedName>
</protein>
<reference evidence="3 4" key="1">
    <citation type="submission" date="2015-12" db="EMBL/GenBank/DDBJ databases">
        <title>Draft genome sequence of Moniliophthora roreri, the causal agent of frosty pod rot of cacao.</title>
        <authorList>
            <person name="Aime M.C."/>
            <person name="Diaz-Valderrama J.R."/>
            <person name="Kijpornyongpan T."/>
            <person name="Phillips-Mora W."/>
        </authorList>
    </citation>
    <scope>NUCLEOTIDE SEQUENCE [LARGE SCALE GENOMIC DNA]</scope>
    <source>
        <strain evidence="3 4">MCA 2952</strain>
    </source>
</reference>
<dbReference type="Gene3D" id="1.20.1280.50">
    <property type="match status" value="1"/>
</dbReference>
<sequence>MQSTPISLSSTEELLKQLEQRKAALLSEVKQIDIQIQSAQLQRATLINQDAPVSKLPVDLLSAIFLMIRNQDTHRSKNFHLVASHVCSSWRAVVVGTPLLWSDIHINLSCARPLNQRLLHSSIDPAYDRFTAHLVRSSDVLFNFTMSVNGAFDFGPFLSILSQHIHRCRTLFLRISNHPSPVSTLSQHLGNTAATNLQTLDIHIPPCCLFRHNEVQFDNITQPVLFRQGAGSPALQSVRLTGIAGPLLPPLAQITTLHLHGTQMQGVSCSQFFTLLQNTPLLINLSLDDVFVYMPSFTPPSPSPKTNTLAPHLRSLRIRCPDDYDLQPFLSSLTLDNIHSLCLSQIESFRPILFPNTKSLILESCSITTEEVGNLILAFPALESFTIISYAHEVVFFALGFPGEPTWWPNLRTLCVKDMQQKDFGMFMKMLRNRQNPERSSAPLKVLRLDKRDKGLLRTKGHLDEIYDLVPVVERDEDAREPWPAGHGYDDPDDGFWSC</sequence>